<name>A0A3M6UMC1_POCDA</name>
<reference evidence="1 2" key="1">
    <citation type="journal article" date="2018" name="Sci. Rep.">
        <title>Comparative analysis of the Pocillopora damicornis genome highlights role of immune system in coral evolution.</title>
        <authorList>
            <person name="Cunning R."/>
            <person name="Bay R.A."/>
            <person name="Gillette P."/>
            <person name="Baker A.C."/>
            <person name="Traylor-Knowles N."/>
        </authorList>
    </citation>
    <scope>NUCLEOTIDE SEQUENCE [LARGE SCALE GENOMIC DNA]</scope>
    <source>
        <strain evidence="1">RSMAS</strain>
        <tissue evidence="1">Whole animal</tissue>
    </source>
</reference>
<protein>
    <submittedName>
        <fullName evidence="1">Uncharacterized protein</fullName>
    </submittedName>
</protein>
<dbReference type="AlphaFoldDB" id="A0A3M6UMC1"/>
<dbReference type="Proteomes" id="UP000275408">
    <property type="component" value="Unassembled WGS sequence"/>
</dbReference>
<evidence type="ECO:0000313" key="2">
    <source>
        <dbReference type="Proteomes" id="UP000275408"/>
    </source>
</evidence>
<feature type="non-terminal residue" evidence="1">
    <location>
        <position position="1"/>
    </location>
</feature>
<evidence type="ECO:0000313" key="1">
    <source>
        <dbReference type="EMBL" id="RMX54827.1"/>
    </source>
</evidence>
<sequence length="215" mass="24160">RELEPGTEQEKRARLDGVTNRIPEAPESWRGEKNFSVKVVILPSHLPVAEYHTVSGVSGSATPTKIDEILGMISRKVQKKRIEGQKLFSQVQMGFHRSRKAYGSRSLNEQEKNYCGTRLDMLALPEVVAQAQRDDPDISVVSGENQLLRNFTSMHYVARAVWAQFELLLLQQGVLYIKSAAHTTQAKLRMIVPKQKFRLDGGCEQNSKSPSILEG</sequence>
<feature type="non-terminal residue" evidence="1">
    <location>
        <position position="215"/>
    </location>
</feature>
<gene>
    <name evidence="1" type="ORF">pdam_00022539</name>
</gene>
<keyword evidence="2" id="KW-1185">Reference proteome</keyword>
<dbReference type="EMBL" id="RCHS01001184">
    <property type="protein sequence ID" value="RMX54827.1"/>
    <property type="molecule type" value="Genomic_DNA"/>
</dbReference>
<accession>A0A3M6UMC1</accession>
<proteinExistence type="predicted"/>
<comment type="caution">
    <text evidence="1">The sequence shown here is derived from an EMBL/GenBank/DDBJ whole genome shotgun (WGS) entry which is preliminary data.</text>
</comment>
<organism evidence="1 2">
    <name type="scientific">Pocillopora damicornis</name>
    <name type="common">Cauliflower coral</name>
    <name type="synonym">Millepora damicornis</name>
    <dbReference type="NCBI Taxonomy" id="46731"/>
    <lineage>
        <taxon>Eukaryota</taxon>
        <taxon>Metazoa</taxon>
        <taxon>Cnidaria</taxon>
        <taxon>Anthozoa</taxon>
        <taxon>Hexacorallia</taxon>
        <taxon>Scleractinia</taxon>
        <taxon>Astrocoeniina</taxon>
        <taxon>Pocilloporidae</taxon>
        <taxon>Pocillopora</taxon>
    </lineage>
</organism>